<sequence length="147" mass="16517">MPTPLPRHRTDVEGEGQVKPKRSSQIYPREDNLRHWRNGILSLSAEAPGPPGPSGAIMLAGSRTKRPMFLTGSGDIMRNLHFSTIHNETYHGTSNELRELLALELSTLPKIRKVVVDSSVTHQLSVTELILHDKLSKELHRQLFDLL</sequence>
<organism evidence="1 2">
    <name type="scientific">Smallanthus sonchifolius</name>
    <dbReference type="NCBI Taxonomy" id="185202"/>
    <lineage>
        <taxon>Eukaryota</taxon>
        <taxon>Viridiplantae</taxon>
        <taxon>Streptophyta</taxon>
        <taxon>Embryophyta</taxon>
        <taxon>Tracheophyta</taxon>
        <taxon>Spermatophyta</taxon>
        <taxon>Magnoliopsida</taxon>
        <taxon>eudicotyledons</taxon>
        <taxon>Gunneridae</taxon>
        <taxon>Pentapetalae</taxon>
        <taxon>asterids</taxon>
        <taxon>campanulids</taxon>
        <taxon>Asterales</taxon>
        <taxon>Asteraceae</taxon>
        <taxon>Asteroideae</taxon>
        <taxon>Heliantheae alliance</taxon>
        <taxon>Millerieae</taxon>
        <taxon>Smallanthus</taxon>
    </lineage>
</organism>
<comment type="caution">
    <text evidence="1">The sequence shown here is derived from an EMBL/GenBank/DDBJ whole genome shotgun (WGS) entry which is preliminary data.</text>
</comment>
<keyword evidence="2" id="KW-1185">Reference proteome</keyword>
<dbReference type="Proteomes" id="UP001056120">
    <property type="component" value="Linkage Group LG03"/>
</dbReference>
<reference evidence="2" key="1">
    <citation type="journal article" date="2022" name="Mol. Ecol. Resour.">
        <title>The genomes of chicory, endive, great burdock and yacon provide insights into Asteraceae palaeo-polyploidization history and plant inulin production.</title>
        <authorList>
            <person name="Fan W."/>
            <person name="Wang S."/>
            <person name="Wang H."/>
            <person name="Wang A."/>
            <person name="Jiang F."/>
            <person name="Liu H."/>
            <person name="Zhao H."/>
            <person name="Xu D."/>
            <person name="Zhang Y."/>
        </authorList>
    </citation>
    <scope>NUCLEOTIDE SEQUENCE [LARGE SCALE GENOMIC DNA]</scope>
    <source>
        <strain evidence="2">cv. Yunnan</strain>
    </source>
</reference>
<proteinExistence type="predicted"/>
<accession>A0ACB9JQ35</accession>
<protein>
    <submittedName>
        <fullName evidence="1">Uncharacterized protein</fullName>
    </submittedName>
</protein>
<evidence type="ECO:0000313" key="1">
    <source>
        <dbReference type="EMBL" id="KAI3822121.1"/>
    </source>
</evidence>
<gene>
    <name evidence="1" type="ORF">L1987_09702</name>
</gene>
<dbReference type="EMBL" id="CM042020">
    <property type="protein sequence ID" value="KAI3822121.1"/>
    <property type="molecule type" value="Genomic_DNA"/>
</dbReference>
<reference evidence="1 2" key="2">
    <citation type="journal article" date="2022" name="Mol. Ecol. Resour.">
        <title>The genomes of chicory, endive, great burdock and yacon provide insights into Asteraceae paleo-polyploidization history and plant inulin production.</title>
        <authorList>
            <person name="Fan W."/>
            <person name="Wang S."/>
            <person name="Wang H."/>
            <person name="Wang A."/>
            <person name="Jiang F."/>
            <person name="Liu H."/>
            <person name="Zhao H."/>
            <person name="Xu D."/>
            <person name="Zhang Y."/>
        </authorList>
    </citation>
    <scope>NUCLEOTIDE SEQUENCE [LARGE SCALE GENOMIC DNA]</scope>
    <source>
        <strain evidence="2">cv. Yunnan</strain>
        <tissue evidence="1">Leaves</tissue>
    </source>
</reference>
<evidence type="ECO:0000313" key="2">
    <source>
        <dbReference type="Proteomes" id="UP001056120"/>
    </source>
</evidence>
<name>A0ACB9JQ35_9ASTR</name>